<keyword evidence="2" id="KW-1185">Reference proteome</keyword>
<dbReference type="AlphaFoldDB" id="A0A5B7DTJ8"/>
<gene>
    <name evidence="1" type="ORF">E2C01_017854</name>
</gene>
<dbReference type="Proteomes" id="UP000324222">
    <property type="component" value="Unassembled WGS sequence"/>
</dbReference>
<name>A0A5B7DTJ8_PORTR</name>
<dbReference type="EMBL" id="VSRR010001370">
    <property type="protein sequence ID" value="MPC24760.1"/>
    <property type="molecule type" value="Genomic_DNA"/>
</dbReference>
<evidence type="ECO:0000313" key="1">
    <source>
        <dbReference type="EMBL" id="MPC24760.1"/>
    </source>
</evidence>
<reference evidence="1 2" key="1">
    <citation type="submission" date="2019-05" db="EMBL/GenBank/DDBJ databases">
        <title>Another draft genome of Portunus trituberculatus and its Hox gene families provides insights of decapod evolution.</title>
        <authorList>
            <person name="Jeong J.-H."/>
            <person name="Song I."/>
            <person name="Kim S."/>
            <person name="Choi T."/>
            <person name="Kim D."/>
            <person name="Ryu S."/>
            <person name="Kim W."/>
        </authorList>
    </citation>
    <scope>NUCLEOTIDE SEQUENCE [LARGE SCALE GENOMIC DNA]</scope>
    <source>
        <tissue evidence="1">Muscle</tissue>
    </source>
</reference>
<accession>A0A5B7DTJ8</accession>
<proteinExistence type="predicted"/>
<sequence>MLLVRLRLPYRAPLERCPAVAVGRFWAQQQQRQAHVSVVPDPGHAAGRCRAGQGGLPILPCPLSAPVVLKAGRGLRASHQQGREPRSPVWGQCVLGTSA</sequence>
<protein>
    <submittedName>
        <fullName evidence="1">Uncharacterized protein</fullName>
    </submittedName>
</protein>
<evidence type="ECO:0000313" key="2">
    <source>
        <dbReference type="Proteomes" id="UP000324222"/>
    </source>
</evidence>
<comment type="caution">
    <text evidence="1">The sequence shown here is derived from an EMBL/GenBank/DDBJ whole genome shotgun (WGS) entry which is preliminary data.</text>
</comment>
<organism evidence="1 2">
    <name type="scientific">Portunus trituberculatus</name>
    <name type="common">Swimming crab</name>
    <name type="synonym">Neptunus trituberculatus</name>
    <dbReference type="NCBI Taxonomy" id="210409"/>
    <lineage>
        <taxon>Eukaryota</taxon>
        <taxon>Metazoa</taxon>
        <taxon>Ecdysozoa</taxon>
        <taxon>Arthropoda</taxon>
        <taxon>Crustacea</taxon>
        <taxon>Multicrustacea</taxon>
        <taxon>Malacostraca</taxon>
        <taxon>Eumalacostraca</taxon>
        <taxon>Eucarida</taxon>
        <taxon>Decapoda</taxon>
        <taxon>Pleocyemata</taxon>
        <taxon>Brachyura</taxon>
        <taxon>Eubrachyura</taxon>
        <taxon>Portunoidea</taxon>
        <taxon>Portunidae</taxon>
        <taxon>Portuninae</taxon>
        <taxon>Portunus</taxon>
    </lineage>
</organism>